<gene>
    <name evidence="2" type="ORF">BI364_16435</name>
</gene>
<sequence length="76" mass="7887">MDAKTTHHNNIAAGVERTTVEADAGPLPTIIIIILAVGAIGYMANIIELGAQSHVPAWLRAMGAYLPPLGALLGLM</sequence>
<dbReference type="EMBL" id="CP017415">
    <property type="protein sequence ID" value="AOU99305.1"/>
    <property type="molecule type" value="Genomic_DNA"/>
</dbReference>
<evidence type="ECO:0000313" key="3">
    <source>
        <dbReference type="Proteomes" id="UP000095401"/>
    </source>
</evidence>
<keyword evidence="1" id="KW-1133">Transmembrane helix</keyword>
<evidence type="ECO:0000313" key="2">
    <source>
        <dbReference type="EMBL" id="AOU99305.1"/>
    </source>
</evidence>
<dbReference type="AlphaFoldDB" id="A0A1D8ISD1"/>
<dbReference type="RefSeq" id="WP_070079654.1">
    <property type="nucleotide sequence ID" value="NZ_CP017415.1"/>
</dbReference>
<evidence type="ECO:0000256" key="1">
    <source>
        <dbReference type="SAM" id="Phobius"/>
    </source>
</evidence>
<organism evidence="2 3">
    <name type="scientific">Acidihalobacter yilgarnensis</name>
    <dbReference type="NCBI Taxonomy" id="2819280"/>
    <lineage>
        <taxon>Bacteria</taxon>
        <taxon>Pseudomonadati</taxon>
        <taxon>Pseudomonadota</taxon>
        <taxon>Gammaproteobacteria</taxon>
        <taxon>Chromatiales</taxon>
        <taxon>Ectothiorhodospiraceae</taxon>
        <taxon>Acidihalobacter</taxon>
    </lineage>
</organism>
<feature type="transmembrane region" description="Helical" evidence="1">
    <location>
        <begin position="27"/>
        <end position="45"/>
    </location>
</feature>
<name>A0A1D8ISD1_9GAMM</name>
<keyword evidence="1" id="KW-0472">Membrane</keyword>
<dbReference type="KEGG" id="aprs:BI364_16435"/>
<keyword evidence="3" id="KW-1185">Reference proteome</keyword>
<keyword evidence="1" id="KW-0812">Transmembrane</keyword>
<protein>
    <submittedName>
        <fullName evidence="2">Uncharacterized protein</fullName>
    </submittedName>
</protein>
<accession>A0A1D8ISD1</accession>
<proteinExistence type="predicted"/>
<reference evidence="3" key="1">
    <citation type="submission" date="2016-09" db="EMBL/GenBank/DDBJ databases">
        <title>Acidihalobacter prosperus F5.</title>
        <authorList>
            <person name="Khaleque H.N."/>
            <person name="Ramsay J.P."/>
            <person name="Kaksonen A.H."/>
            <person name="Boxall N.J."/>
            <person name="Watkin E.L.J."/>
        </authorList>
    </citation>
    <scope>NUCLEOTIDE SEQUENCE [LARGE SCALE GENOMIC DNA]</scope>
    <source>
        <strain evidence="3">F5</strain>
    </source>
</reference>
<dbReference type="Proteomes" id="UP000095401">
    <property type="component" value="Chromosome"/>
</dbReference>
<feature type="transmembrane region" description="Helical" evidence="1">
    <location>
        <begin position="57"/>
        <end position="75"/>
    </location>
</feature>